<keyword evidence="2" id="KW-1185">Reference proteome</keyword>
<gene>
    <name evidence="1" type="ORF">HF577_08955</name>
</gene>
<evidence type="ECO:0000313" key="2">
    <source>
        <dbReference type="Proteomes" id="UP001296706"/>
    </source>
</evidence>
<protein>
    <submittedName>
        <fullName evidence="1">Uncharacterized protein</fullName>
    </submittedName>
</protein>
<sequence>MGEQQIERDSLARFCADLGPLRALLRGPAGAAARAQVELVIRAARRGEPVAELIAALDPTDAADVGGESSRDGLPPRLSDVALPPVTGGYVCPVDLCNRVESRRAGSPVPRCDVHQQALRFHTDGEPIR</sequence>
<proteinExistence type="predicted"/>
<dbReference type="Proteomes" id="UP001296706">
    <property type="component" value="Unassembled WGS sequence"/>
</dbReference>
<organism evidence="1 2">
    <name type="scientific">Pseudonocardia xinjiangensis</name>
    <dbReference type="NCBI Taxonomy" id="75289"/>
    <lineage>
        <taxon>Bacteria</taxon>
        <taxon>Bacillati</taxon>
        <taxon>Actinomycetota</taxon>
        <taxon>Actinomycetes</taxon>
        <taxon>Pseudonocardiales</taxon>
        <taxon>Pseudonocardiaceae</taxon>
        <taxon>Pseudonocardia</taxon>
    </lineage>
</organism>
<accession>A0ABX1RA14</accession>
<dbReference type="RefSeq" id="WP_169395291.1">
    <property type="nucleotide sequence ID" value="NZ_BAAAJH010000001.1"/>
</dbReference>
<reference evidence="1 2" key="1">
    <citation type="submission" date="2020-04" db="EMBL/GenBank/DDBJ databases">
        <authorList>
            <person name="Klaysubun C."/>
            <person name="Duangmal K."/>
            <person name="Lipun K."/>
        </authorList>
    </citation>
    <scope>NUCLEOTIDE SEQUENCE [LARGE SCALE GENOMIC DNA]</scope>
    <source>
        <strain evidence="1 2">JCM 11839</strain>
    </source>
</reference>
<comment type="caution">
    <text evidence="1">The sequence shown here is derived from an EMBL/GenBank/DDBJ whole genome shotgun (WGS) entry which is preliminary data.</text>
</comment>
<evidence type="ECO:0000313" key="1">
    <source>
        <dbReference type="EMBL" id="NMH77220.1"/>
    </source>
</evidence>
<dbReference type="EMBL" id="JAAXKY010000020">
    <property type="protein sequence ID" value="NMH77220.1"/>
    <property type="molecule type" value="Genomic_DNA"/>
</dbReference>
<name>A0ABX1RA14_9PSEU</name>